<proteinExistence type="predicted"/>
<protein>
    <submittedName>
        <fullName evidence="2">Uncharacterized protein</fullName>
    </submittedName>
</protein>
<comment type="caution">
    <text evidence="2">The sequence shown here is derived from an EMBL/GenBank/DDBJ whole genome shotgun (WGS) entry which is preliminary data.</text>
</comment>
<dbReference type="Proteomes" id="UP001202117">
    <property type="component" value="Unassembled WGS sequence"/>
</dbReference>
<dbReference type="RefSeq" id="WP_110282946.1">
    <property type="nucleotide sequence ID" value="NZ_JAKVPY010000002.1"/>
</dbReference>
<keyword evidence="3" id="KW-1185">Reference proteome</keyword>
<sequence length="77" mass="8075">MRVEVEIGTIEVDALPEGVTVEALRTSIVAELTAQIRASGVPKVGDSGRAPPRGENYGASDAPGVEIARRIYGELGR</sequence>
<accession>A0ABS9RQ07</accession>
<reference evidence="2 3" key="1">
    <citation type="submission" date="2022-02" db="EMBL/GenBank/DDBJ databases">
        <title>Halomonas fukangensis sp. nov., a halophilic bacterium isolated from a bulk soil of Kalidium foliatum at Fukang.</title>
        <authorList>
            <person name="Huang Y."/>
        </authorList>
    </citation>
    <scope>NUCLEOTIDE SEQUENCE [LARGE SCALE GENOMIC DNA]</scope>
    <source>
        <strain evidence="2 3">EGI 63088</strain>
    </source>
</reference>
<evidence type="ECO:0000313" key="2">
    <source>
        <dbReference type="EMBL" id="MCH4561927.1"/>
    </source>
</evidence>
<gene>
    <name evidence="2" type="ORF">MKP05_02140</name>
</gene>
<organism evidence="2 3">
    <name type="scientific">Halomonas flagellata</name>
    <dbReference type="NCBI Taxonomy" id="2920385"/>
    <lineage>
        <taxon>Bacteria</taxon>
        <taxon>Pseudomonadati</taxon>
        <taxon>Pseudomonadota</taxon>
        <taxon>Gammaproteobacteria</taxon>
        <taxon>Oceanospirillales</taxon>
        <taxon>Halomonadaceae</taxon>
        <taxon>Halomonas</taxon>
    </lineage>
</organism>
<name>A0ABS9RQ07_9GAMM</name>
<dbReference type="EMBL" id="JAKVPY010000002">
    <property type="protein sequence ID" value="MCH4561927.1"/>
    <property type="molecule type" value="Genomic_DNA"/>
</dbReference>
<feature type="region of interest" description="Disordered" evidence="1">
    <location>
        <begin position="40"/>
        <end position="61"/>
    </location>
</feature>
<evidence type="ECO:0000256" key="1">
    <source>
        <dbReference type="SAM" id="MobiDB-lite"/>
    </source>
</evidence>
<evidence type="ECO:0000313" key="3">
    <source>
        <dbReference type="Proteomes" id="UP001202117"/>
    </source>
</evidence>